<dbReference type="Proteomes" id="UP000620127">
    <property type="component" value="Unassembled WGS sequence"/>
</dbReference>
<dbReference type="SMART" id="SM00387">
    <property type="entry name" value="HATPase_c"/>
    <property type="match status" value="1"/>
</dbReference>
<dbReference type="PROSITE" id="PS50113">
    <property type="entry name" value="PAC"/>
    <property type="match status" value="2"/>
</dbReference>
<evidence type="ECO:0000256" key="1">
    <source>
        <dbReference type="ARBA" id="ARBA00000085"/>
    </source>
</evidence>
<dbReference type="Gene3D" id="3.30.450.20">
    <property type="entry name" value="PAS domain"/>
    <property type="match status" value="2"/>
</dbReference>
<feature type="domain" description="HAMP" evidence="13">
    <location>
        <begin position="310"/>
        <end position="366"/>
    </location>
</feature>
<evidence type="ECO:0000256" key="2">
    <source>
        <dbReference type="ARBA" id="ARBA00004370"/>
    </source>
</evidence>
<dbReference type="SMART" id="SM00388">
    <property type="entry name" value="HisKA"/>
    <property type="match status" value="1"/>
</dbReference>
<keyword evidence="9" id="KW-0472">Membrane</keyword>
<keyword evidence="9" id="KW-1133">Transmembrane helix</keyword>
<feature type="domain" description="Histidine kinase" evidence="10">
    <location>
        <begin position="639"/>
        <end position="858"/>
    </location>
</feature>
<dbReference type="EMBL" id="BMYT01000002">
    <property type="protein sequence ID" value="GGX10659.1"/>
    <property type="molecule type" value="Genomic_DNA"/>
</dbReference>
<accession>A0ABQ2XD67</accession>
<dbReference type="InterPro" id="IPR003660">
    <property type="entry name" value="HAMP_dom"/>
</dbReference>
<dbReference type="Pfam" id="PF08447">
    <property type="entry name" value="PAS_3"/>
    <property type="match status" value="1"/>
</dbReference>
<dbReference type="InterPro" id="IPR013655">
    <property type="entry name" value="PAS_fold_3"/>
</dbReference>
<dbReference type="PRINTS" id="PR00344">
    <property type="entry name" value="BCTRLSENSOR"/>
</dbReference>
<dbReference type="InterPro" id="IPR004358">
    <property type="entry name" value="Sig_transdc_His_kin-like_C"/>
</dbReference>
<keyword evidence="9" id="KW-0812">Transmembrane</keyword>
<dbReference type="PANTHER" id="PTHR43711">
    <property type="entry name" value="TWO-COMPONENT HISTIDINE KINASE"/>
    <property type="match status" value="1"/>
</dbReference>
<keyword evidence="6" id="KW-0418">Kinase</keyword>
<dbReference type="InterPro" id="IPR003661">
    <property type="entry name" value="HisK_dim/P_dom"/>
</dbReference>
<dbReference type="InterPro" id="IPR036097">
    <property type="entry name" value="HisK_dim/P_sf"/>
</dbReference>
<evidence type="ECO:0000256" key="4">
    <source>
        <dbReference type="ARBA" id="ARBA00022553"/>
    </source>
</evidence>
<dbReference type="RefSeq" id="WP_189345603.1">
    <property type="nucleotide sequence ID" value="NZ_BMYT01000002.1"/>
</dbReference>
<comment type="subcellular location">
    <subcellularLocation>
        <location evidence="2">Membrane</location>
    </subcellularLocation>
</comment>
<dbReference type="InterPro" id="IPR003594">
    <property type="entry name" value="HATPase_dom"/>
</dbReference>
<dbReference type="Gene3D" id="1.10.287.130">
    <property type="match status" value="1"/>
</dbReference>
<evidence type="ECO:0000259" key="13">
    <source>
        <dbReference type="PROSITE" id="PS50885"/>
    </source>
</evidence>
<dbReference type="SMART" id="SM00086">
    <property type="entry name" value="PAC"/>
    <property type="match status" value="2"/>
</dbReference>
<evidence type="ECO:0000256" key="9">
    <source>
        <dbReference type="SAM" id="Phobius"/>
    </source>
</evidence>
<evidence type="ECO:0000313" key="14">
    <source>
        <dbReference type="EMBL" id="GGX10659.1"/>
    </source>
</evidence>
<dbReference type="InterPro" id="IPR000700">
    <property type="entry name" value="PAS-assoc_C"/>
</dbReference>
<dbReference type="PROSITE" id="PS50112">
    <property type="entry name" value="PAS"/>
    <property type="match status" value="2"/>
</dbReference>
<organism evidence="14 15">
    <name type="scientific">Undibacterium macrobrachii</name>
    <dbReference type="NCBI Taxonomy" id="1119058"/>
    <lineage>
        <taxon>Bacteria</taxon>
        <taxon>Pseudomonadati</taxon>
        <taxon>Pseudomonadota</taxon>
        <taxon>Betaproteobacteria</taxon>
        <taxon>Burkholderiales</taxon>
        <taxon>Oxalobacteraceae</taxon>
        <taxon>Undibacterium</taxon>
    </lineage>
</organism>
<dbReference type="InterPro" id="IPR036890">
    <property type="entry name" value="HATPase_C_sf"/>
</dbReference>
<feature type="domain" description="PAS" evidence="11">
    <location>
        <begin position="367"/>
        <end position="412"/>
    </location>
</feature>
<keyword evidence="5" id="KW-0808">Transferase</keyword>
<dbReference type="PROSITE" id="PS50885">
    <property type="entry name" value="HAMP"/>
    <property type="match status" value="1"/>
</dbReference>
<keyword evidence="8" id="KW-0175">Coiled coil</keyword>
<evidence type="ECO:0000313" key="15">
    <source>
        <dbReference type="Proteomes" id="UP000620127"/>
    </source>
</evidence>
<dbReference type="Pfam" id="PF13426">
    <property type="entry name" value="PAS_9"/>
    <property type="match status" value="1"/>
</dbReference>
<dbReference type="EC" id="2.7.13.3" evidence="3"/>
<keyword evidence="7" id="KW-0902">Two-component regulatory system</keyword>
<dbReference type="Pfam" id="PF00512">
    <property type="entry name" value="HisKA"/>
    <property type="match status" value="1"/>
</dbReference>
<dbReference type="PROSITE" id="PS50109">
    <property type="entry name" value="HIS_KIN"/>
    <property type="match status" value="1"/>
</dbReference>
<reference evidence="15" key="1">
    <citation type="journal article" date="2019" name="Int. J. Syst. Evol. Microbiol.">
        <title>The Global Catalogue of Microorganisms (GCM) 10K type strain sequencing project: providing services to taxonomists for standard genome sequencing and annotation.</title>
        <authorList>
            <consortium name="The Broad Institute Genomics Platform"/>
            <consortium name="The Broad Institute Genome Sequencing Center for Infectious Disease"/>
            <person name="Wu L."/>
            <person name="Ma J."/>
        </authorList>
    </citation>
    <scope>NUCLEOTIDE SEQUENCE [LARGE SCALE GENOMIC DNA]</scope>
    <source>
        <strain evidence="15">KCTC 23916</strain>
    </source>
</reference>
<dbReference type="InterPro" id="IPR000014">
    <property type="entry name" value="PAS"/>
</dbReference>
<dbReference type="SUPFAM" id="SSF47384">
    <property type="entry name" value="Homodimeric domain of signal transducing histidine kinase"/>
    <property type="match status" value="1"/>
</dbReference>
<proteinExistence type="predicted"/>
<dbReference type="NCBIfam" id="TIGR00229">
    <property type="entry name" value="sensory_box"/>
    <property type="match status" value="2"/>
</dbReference>
<evidence type="ECO:0000256" key="7">
    <source>
        <dbReference type="ARBA" id="ARBA00023012"/>
    </source>
</evidence>
<comment type="caution">
    <text evidence="14">The sequence shown here is derived from an EMBL/GenBank/DDBJ whole genome shotgun (WGS) entry which is preliminary data.</text>
</comment>
<evidence type="ECO:0000256" key="5">
    <source>
        <dbReference type="ARBA" id="ARBA00022679"/>
    </source>
</evidence>
<evidence type="ECO:0000259" key="10">
    <source>
        <dbReference type="PROSITE" id="PS50109"/>
    </source>
</evidence>
<dbReference type="Gene3D" id="3.30.565.10">
    <property type="entry name" value="Histidine kinase-like ATPase, C-terminal domain"/>
    <property type="match status" value="1"/>
</dbReference>
<dbReference type="InterPro" id="IPR001610">
    <property type="entry name" value="PAC"/>
</dbReference>
<sequence length="874" mass="97248">MVIKTKALLRWRLALIIFLCLLVPGSVIVGLAYFTVHHLTRSHAIEVVGTSAQHRYEHLSSLLQQNQQRLDTELAQLQQRCAASQTNSQAISKTNRACIEASLASLIQRERAEGAIFVGADKTTIQVGELRPSAQVDVPFLPDQLAYFLPREQGRVPSFLMRAKVQNQDQNQQRQSTLMLSYSASSLQFIFVQPRELGNSGETFLTNAKGFFITSARYKSFQGHGTEPISTNPMQRCLSEENGETLDLDYRDVPIIHGFRYVKEIGGGCIMAHVNQAEAFMPAQALSGIAFLILILLSALGAIFAVALSNKIAKPIEDITRNIAGFNLDADHTRQAMPVIDPTYREIEQLADTFNHLANKLGEAVRDKDALLNALNLHAIVSVSDPDGNILDMNEAFCRRSGYSRDELIGKNHRIVSSGMQDRHFWEEMWNTISNGQAWRGELCNRSKDGSIYWVDTFIAPMTNAQGQIEKYISIRVDITVSKNNALAMQASNRITSIALEEMRVAEERLAFAFDGSGDGVWDWDLQTNKVILSKRWKSMLGYEEHEIGNELTEWSSRVHPDDFPQVLADVQANLDGTTESFFNEHRFRCKDGSYLWVLDRGKVVVRDANGKALRMIGTHTDISQHKELERIKAELISTVSHELRTPVTSIRGALGLLEAGVLGELPAKAMDFVKVAHRNSQRLLVLVNDILDMDKLLSGKMTLHLDDINVNAMMQDAITVNSPYAANYQVQYAYSPDPSLPLVRADYQRLMQVMANLMSNAAKFSAPEKSVDIRVQACGKQLRVEIQDYGCGMPVAFHSRVFEAFSQADSASTRKQGGTGLGLNITKKIVEAMGGEIGFTSEVDVGTQFWFTLPIVDEEAGTNTSAQVNPNQS</sequence>
<dbReference type="SMART" id="SM00091">
    <property type="entry name" value="PAS"/>
    <property type="match status" value="2"/>
</dbReference>
<dbReference type="CDD" id="cd00082">
    <property type="entry name" value="HisKA"/>
    <property type="match status" value="1"/>
</dbReference>
<evidence type="ECO:0000256" key="8">
    <source>
        <dbReference type="SAM" id="Coils"/>
    </source>
</evidence>
<dbReference type="Gene3D" id="6.10.340.10">
    <property type="match status" value="1"/>
</dbReference>
<dbReference type="InterPro" id="IPR050736">
    <property type="entry name" value="Sensor_HK_Regulatory"/>
</dbReference>
<keyword evidence="15" id="KW-1185">Reference proteome</keyword>
<dbReference type="CDD" id="cd16922">
    <property type="entry name" value="HATPase_EvgS-ArcB-TorS-like"/>
    <property type="match status" value="1"/>
</dbReference>
<protein>
    <recommendedName>
        <fullName evidence="3">histidine kinase</fullName>
        <ecNumber evidence="3">2.7.13.3</ecNumber>
    </recommendedName>
</protein>
<dbReference type="CDD" id="cd00130">
    <property type="entry name" value="PAS"/>
    <property type="match status" value="2"/>
</dbReference>
<evidence type="ECO:0000259" key="11">
    <source>
        <dbReference type="PROSITE" id="PS50112"/>
    </source>
</evidence>
<feature type="domain" description="PAS" evidence="11">
    <location>
        <begin position="506"/>
        <end position="578"/>
    </location>
</feature>
<dbReference type="Pfam" id="PF02518">
    <property type="entry name" value="HATPase_c"/>
    <property type="match status" value="1"/>
</dbReference>
<gene>
    <name evidence="14" type="ORF">GCM10011282_16190</name>
</gene>
<evidence type="ECO:0000256" key="6">
    <source>
        <dbReference type="ARBA" id="ARBA00022777"/>
    </source>
</evidence>
<dbReference type="InterPro" id="IPR035965">
    <property type="entry name" value="PAS-like_dom_sf"/>
</dbReference>
<name>A0ABQ2XD67_9BURK</name>
<dbReference type="PANTHER" id="PTHR43711:SF1">
    <property type="entry name" value="HISTIDINE KINASE 1"/>
    <property type="match status" value="1"/>
</dbReference>
<evidence type="ECO:0000259" key="12">
    <source>
        <dbReference type="PROSITE" id="PS50113"/>
    </source>
</evidence>
<dbReference type="SUPFAM" id="SSF55874">
    <property type="entry name" value="ATPase domain of HSP90 chaperone/DNA topoisomerase II/histidine kinase"/>
    <property type="match status" value="1"/>
</dbReference>
<dbReference type="SUPFAM" id="SSF55785">
    <property type="entry name" value="PYP-like sensor domain (PAS domain)"/>
    <property type="match status" value="2"/>
</dbReference>
<feature type="domain" description="PAC" evidence="12">
    <location>
        <begin position="582"/>
        <end position="635"/>
    </location>
</feature>
<feature type="transmembrane region" description="Helical" evidence="9">
    <location>
        <begin position="285"/>
        <end position="308"/>
    </location>
</feature>
<feature type="transmembrane region" description="Helical" evidence="9">
    <location>
        <begin position="12"/>
        <end position="34"/>
    </location>
</feature>
<feature type="coiled-coil region" evidence="8">
    <location>
        <begin position="60"/>
        <end position="87"/>
    </location>
</feature>
<dbReference type="InterPro" id="IPR005467">
    <property type="entry name" value="His_kinase_dom"/>
</dbReference>
<keyword evidence="4" id="KW-0597">Phosphoprotein</keyword>
<evidence type="ECO:0000256" key="3">
    <source>
        <dbReference type="ARBA" id="ARBA00012438"/>
    </source>
</evidence>
<feature type="domain" description="PAC" evidence="12">
    <location>
        <begin position="437"/>
        <end position="491"/>
    </location>
</feature>
<comment type="catalytic activity">
    <reaction evidence="1">
        <text>ATP + protein L-histidine = ADP + protein N-phospho-L-histidine.</text>
        <dbReference type="EC" id="2.7.13.3"/>
    </reaction>
</comment>